<keyword evidence="4" id="KW-1185">Reference proteome</keyword>
<protein>
    <recommendedName>
        <fullName evidence="5">DUF4760 domain-containing protein</fullName>
    </recommendedName>
</protein>
<reference evidence="3" key="1">
    <citation type="journal article" date="2022" name="Arch. Microbiol.">
        <title>Pseudodesulfovibrio sediminis sp. nov., a mesophilic and neutrophilic sulfate-reducing bacterium isolated from sediment of a brackish lake.</title>
        <authorList>
            <person name="Takahashi A."/>
            <person name="Kojima H."/>
            <person name="Watanabe M."/>
            <person name="Fukui M."/>
        </authorList>
    </citation>
    <scope>NUCLEOTIDE SEQUENCE</scope>
    <source>
        <strain evidence="3">SF6</strain>
    </source>
</reference>
<dbReference type="RefSeq" id="WP_229590556.1">
    <property type="nucleotide sequence ID" value="NZ_AP024485.1"/>
</dbReference>
<evidence type="ECO:0000256" key="1">
    <source>
        <dbReference type="SAM" id="Coils"/>
    </source>
</evidence>
<evidence type="ECO:0000313" key="3">
    <source>
        <dbReference type="EMBL" id="BCS88570.1"/>
    </source>
</evidence>
<evidence type="ECO:0000256" key="2">
    <source>
        <dbReference type="SAM" id="Phobius"/>
    </source>
</evidence>
<proteinExistence type="predicted"/>
<accession>A0ABN6ETL1</accession>
<name>A0ABN6ETL1_9BACT</name>
<dbReference type="Proteomes" id="UP001053296">
    <property type="component" value="Chromosome"/>
</dbReference>
<keyword evidence="2" id="KW-0472">Membrane</keyword>
<feature type="coiled-coil region" evidence="1">
    <location>
        <begin position="104"/>
        <end position="131"/>
    </location>
</feature>
<evidence type="ECO:0008006" key="5">
    <source>
        <dbReference type="Google" id="ProtNLM"/>
    </source>
</evidence>
<keyword evidence="2" id="KW-0812">Transmembrane</keyword>
<sequence>MFDTELWVGIIALTALLYGFKWFITKQRSVKVYRISPQSLQRSKTVIMAVLPLVEDESTAPLDEALLRYSKDDIKSAAKIMAYYFWRKKRYAELTRIKNCFVAISRFQNKNLDLESQKRRVARERKQLGRELDHYMTHSPFNASRRR</sequence>
<keyword evidence="1" id="KW-0175">Coiled coil</keyword>
<organism evidence="3 4">
    <name type="scientific">Pseudodesulfovibrio sediminis</name>
    <dbReference type="NCBI Taxonomy" id="2810563"/>
    <lineage>
        <taxon>Bacteria</taxon>
        <taxon>Pseudomonadati</taxon>
        <taxon>Thermodesulfobacteriota</taxon>
        <taxon>Desulfovibrionia</taxon>
        <taxon>Desulfovibrionales</taxon>
        <taxon>Desulfovibrionaceae</taxon>
    </lineage>
</organism>
<keyword evidence="2" id="KW-1133">Transmembrane helix</keyword>
<feature type="transmembrane region" description="Helical" evidence="2">
    <location>
        <begin position="6"/>
        <end position="24"/>
    </location>
</feature>
<dbReference type="EMBL" id="AP024485">
    <property type="protein sequence ID" value="BCS88570.1"/>
    <property type="molecule type" value="Genomic_DNA"/>
</dbReference>
<gene>
    <name evidence="3" type="ORF">PSDVSF_18120</name>
</gene>
<evidence type="ECO:0000313" key="4">
    <source>
        <dbReference type="Proteomes" id="UP001053296"/>
    </source>
</evidence>